<organism evidence="1 2">
    <name type="scientific">Compostimonas suwonensis</name>
    <dbReference type="NCBI Taxonomy" id="1048394"/>
    <lineage>
        <taxon>Bacteria</taxon>
        <taxon>Bacillati</taxon>
        <taxon>Actinomycetota</taxon>
        <taxon>Actinomycetes</taxon>
        <taxon>Micrococcales</taxon>
        <taxon>Microbacteriaceae</taxon>
        <taxon>Compostimonas</taxon>
    </lineage>
</organism>
<sequence>MVSKVVLSPSANGRADLRISDVGSGLPARTPVGTELHLGSQDLIRLAAYASARGFVVSSFMVSDAYLVPLVPDEQAEVSDDLVEALRAYGSDEVEAALQNEYDGLYIVGVNLIGSASGMRISVRRRGYVDTSVTQEAEQLLKSAWRELRLS</sequence>
<gene>
    <name evidence="1" type="ORF">CLV54_3208</name>
</gene>
<dbReference type="OrthoDB" id="9867361at2"/>
<dbReference type="Proteomes" id="UP000230161">
    <property type="component" value="Unassembled WGS sequence"/>
</dbReference>
<dbReference type="EMBL" id="PGFB01000006">
    <property type="protein sequence ID" value="PJJ55318.1"/>
    <property type="molecule type" value="Genomic_DNA"/>
</dbReference>
<evidence type="ECO:0000313" key="2">
    <source>
        <dbReference type="Proteomes" id="UP000230161"/>
    </source>
</evidence>
<evidence type="ECO:0000313" key="1">
    <source>
        <dbReference type="EMBL" id="PJJ55318.1"/>
    </source>
</evidence>
<reference evidence="1 2" key="1">
    <citation type="submission" date="2017-11" db="EMBL/GenBank/DDBJ databases">
        <title>Genomic Encyclopedia of Archaeal and Bacterial Type Strains, Phase II (KMG-II): From Individual Species to Whole Genera.</title>
        <authorList>
            <person name="Goeker M."/>
        </authorList>
    </citation>
    <scope>NUCLEOTIDE SEQUENCE [LARGE SCALE GENOMIC DNA]</scope>
    <source>
        <strain evidence="1 2">DSM 25625</strain>
    </source>
</reference>
<dbReference type="AlphaFoldDB" id="A0A2M9BBJ8"/>
<name>A0A2M9BBJ8_9MICO</name>
<protein>
    <submittedName>
        <fullName evidence="1">Uncharacterized protein</fullName>
    </submittedName>
</protein>
<comment type="caution">
    <text evidence="1">The sequence shown here is derived from an EMBL/GenBank/DDBJ whole genome shotgun (WGS) entry which is preliminary data.</text>
</comment>
<accession>A0A2M9BBJ8</accession>
<keyword evidence="2" id="KW-1185">Reference proteome</keyword>
<proteinExistence type="predicted"/>
<dbReference type="RefSeq" id="WP_100345975.1">
    <property type="nucleotide sequence ID" value="NZ_PGFB01000006.1"/>
</dbReference>